<sequence>MDRVVCVGGAVADLKLTLRASAVLETSNPAVSGTAWGGVARNVAENLAVLGVPVALVSRVGSDPTGEALRAHLTGVGVDVQHLATDSGAETARYVAVLEPFGDLVLGVAAMDILDGLTTDDLDAAWPGRPGAWVFCDANLPTTLLRRAIARAAADGVPLALDAVSTPKVTRFPADLRGVTLISLNIDEARAWLAAHGRPDPVDETGLAEAVRRAGARTVLLTLGERGVLVAQEGRVELVLSPPATPVDVTGAGDALIAGTLAALLAGADILDAVALGVERAARTVESPHSVLPRLEA</sequence>
<organism evidence="4 5">
    <name type="scientific">Spongisporangium articulatum</name>
    <dbReference type="NCBI Taxonomy" id="3362603"/>
    <lineage>
        <taxon>Bacteria</taxon>
        <taxon>Bacillati</taxon>
        <taxon>Actinomycetota</taxon>
        <taxon>Actinomycetes</taxon>
        <taxon>Kineosporiales</taxon>
        <taxon>Kineosporiaceae</taxon>
        <taxon>Spongisporangium</taxon>
    </lineage>
</organism>
<dbReference type="InterPro" id="IPR002173">
    <property type="entry name" value="Carboh/pur_kinase_PfkB_CS"/>
</dbReference>
<protein>
    <submittedName>
        <fullName evidence="4">Carbohydrate kinase family protein</fullName>
    </submittedName>
</protein>
<keyword evidence="1" id="KW-0808">Transferase</keyword>
<dbReference type="CDD" id="cd01941">
    <property type="entry name" value="YeiC_kinase_like"/>
    <property type="match status" value="1"/>
</dbReference>
<dbReference type="InterPro" id="IPR029056">
    <property type="entry name" value="Ribokinase-like"/>
</dbReference>
<gene>
    <name evidence="4" type="ORF">ACIB24_11275</name>
</gene>
<dbReference type="PANTHER" id="PTHR10584:SF166">
    <property type="entry name" value="RIBOKINASE"/>
    <property type="match status" value="1"/>
</dbReference>
<dbReference type="PANTHER" id="PTHR10584">
    <property type="entry name" value="SUGAR KINASE"/>
    <property type="match status" value="1"/>
</dbReference>
<name>A0ABW8AMP1_9ACTN</name>
<dbReference type="Pfam" id="PF00294">
    <property type="entry name" value="PfkB"/>
    <property type="match status" value="1"/>
</dbReference>
<evidence type="ECO:0000256" key="1">
    <source>
        <dbReference type="ARBA" id="ARBA00022679"/>
    </source>
</evidence>
<proteinExistence type="predicted"/>
<evidence type="ECO:0000313" key="4">
    <source>
        <dbReference type="EMBL" id="MFI7587645.1"/>
    </source>
</evidence>
<dbReference type="InterPro" id="IPR011611">
    <property type="entry name" value="PfkB_dom"/>
</dbReference>
<accession>A0ABW8AMP1</accession>
<dbReference type="EMBL" id="JBITLV010000003">
    <property type="protein sequence ID" value="MFI7587645.1"/>
    <property type="molecule type" value="Genomic_DNA"/>
</dbReference>
<reference evidence="4 5" key="1">
    <citation type="submission" date="2024-10" db="EMBL/GenBank/DDBJ databases">
        <title>The Natural Products Discovery Center: Release of the First 8490 Sequenced Strains for Exploring Actinobacteria Biosynthetic Diversity.</title>
        <authorList>
            <person name="Kalkreuter E."/>
            <person name="Kautsar S.A."/>
            <person name="Yang D."/>
            <person name="Bader C.D."/>
            <person name="Teijaro C.N."/>
            <person name="Fluegel L."/>
            <person name="Davis C.M."/>
            <person name="Simpson J.R."/>
            <person name="Lauterbach L."/>
            <person name="Steele A.D."/>
            <person name="Gui C."/>
            <person name="Meng S."/>
            <person name="Li G."/>
            <person name="Viehrig K."/>
            <person name="Ye F."/>
            <person name="Su P."/>
            <person name="Kiefer A.F."/>
            <person name="Nichols A."/>
            <person name="Cepeda A.J."/>
            <person name="Yan W."/>
            <person name="Fan B."/>
            <person name="Jiang Y."/>
            <person name="Adhikari A."/>
            <person name="Zheng C.-J."/>
            <person name="Schuster L."/>
            <person name="Cowan T.M."/>
            <person name="Smanski M.J."/>
            <person name="Chevrette M.G."/>
            <person name="De Carvalho L.P.S."/>
            <person name="Shen B."/>
        </authorList>
    </citation>
    <scope>NUCLEOTIDE SEQUENCE [LARGE SCALE GENOMIC DNA]</scope>
    <source>
        <strain evidence="4 5">NPDC049639</strain>
    </source>
</reference>
<dbReference type="PROSITE" id="PS00583">
    <property type="entry name" value="PFKB_KINASES_1"/>
    <property type="match status" value="1"/>
</dbReference>
<comment type="caution">
    <text evidence="4">The sequence shown here is derived from an EMBL/GenBank/DDBJ whole genome shotgun (WGS) entry which is preliminary data.</text>
</comment>
<dbReference type="SUPFAM" id="SSF53613">
    <property type="entry name" value="Ribokinase-like"/>
    <property type="match status" value="1"/>
</dbReference>
<evidence type="ECO:0000259" key="3">
    <source>
        <dbReference type="Pfam" id="PF00294"/>
    </source>
</evidence>
<feature type="domain" description="Carbohydrate kinase PfkB" evidence="3">
    <location>
        <begin position="1"/>
        <end position="289"/>
    </location>
</feature>
<dbReference type="GO" id="GO:0016301">
    <property type="term" value="F:kinase activity"/>
    <property type="evidence" value="ECO:0007669"/>
    <property type="project" value="UniProtKB-KW"/>
</dbReference>
<dbReference type="Gene3D" id="3.40.1190.20">
    <property type="match status" value="1"/>
</dbReference>
<evidence type="ECO:0000313" key="5">
    <source>
        <dbReference type="Proteomes" id="UP001612915"/>
    </source>
</evidence>
<keyword evidence="2 4" id="KW-0418">Kinase</keyword>
<evidence type="ECO:0000256" key="2">
    <source>
        <dbReference type="ARBA" id="ARBA00022777"/>
    </source>
</evidence>
<dbReference type="Proteomes" id="UP001612915">
    <property type="component" value="Unassembled WGS sequence"/>
</dbReference>
<dbReference type="RefSeq" id="WP_398279719.1">
    <property type="nucleotide sequence ID" value="NZ_JBITLV010000003.1"/>
</dbReference>
<keyword evidence="5" id="KW-1185">Reference proteome</keyword>